<proteinExistence type="predicted"/>
<dbReference type="PANTHER" id="PTHR36452:SF1">
    <property type="entry name" value="DUF2461 DOMAIN-CONTAINING PROTEIN"/>
    <property type="match status" value="1"/>
</dbReference>
<sequence>MDIRVIMHFLEQLQRHNSKAWMDANRPSYIAAKEQFAQLVDHLLSQIQGFDPLLHQVTVPECIFRINKNDFSKKGEAPYKGHFGAGMSPGGRHSAYANYVFVLEPGNRSRVGGGIREPKSKQLALIREEIDYSNGELQQLLDAPDFAASFGGHRTKQLKLMPKGYPKTHPEAALLRYTGYQVLHYFTDEEVLSPDFTEQILPYYRQVKPFNDFLNRSITEV</sequence>
<dbReference type="PANTHER" id="PTHR36452">
    <property type="entry name" value="CHROMOSOME 12, WHOLE GENOME SHOTGUN SEQUENCE"/>
    <property type="match status" value="1"/>
</dbReference>
<evidence type="ECO:0008006" key="3">
    <source>
        <dbReference type="Google" id="ProtNLM"/>
    </source>
</evidence>
<dbReference type="NCBIfam" id="TIGR02453">
    <property type="entry name" value="TIGR02453 family protein"/>
    <property type="match status" value="1"/>
</dbReference>
<dbReference type="InterPro" id="IPR015996">
    <property type="entry name" value="UCP028451"/>
</dbReference>
<reference evidence="1 2" key="1">
    <citation type="submission" date="2018-06" db="EMBL/GenBank/DDBJ databases">
        <authorList>
            <person name="Liu Z.-W."/>
        </authorList>
    </citation>
    <scope>NUCLEOTIDE SEQUENCE [LARGE SCALE GENOMIC DNA]</scope>
    <source>
        <strain evidence="1 2">2b14</strain>
    </source>
</reference>
<dbReference type="EMBL" id="QMDV01000003">
    <property type="protein sequence ID" value="RAU82330.1"/>
    <property type="molecule type" value="Genomic_DNA"/>
</dbReference>
<accession>A0A364RD95</accession>
<keyword evidence="2" id="KW-1185">Reference proteome</keyword>
<name>A0A364RD95_9BACT</name>
<dbReference type="Pfam" id="PF09365">
    <property type="entry name" value="DUF2461"/>
    <property type="match status" value="1"/>
</dbReference>
<reference evidence="1 2" key="2">
    <citation type="submission" date="2018-07" db="EMBL/GenBank/DDBJ databases">
        <title>Pontibacter sp. 2b14 genomic sequence and assembly.</title>
        <authorList>
            <person name="Du Z.-J."/>
        </authorList>
    </citation>
    <scope>NUCLEOTIDE SEQUENCE [LARGE SCALE GENOMIC DNA]</scope>
    <source>
        <strain evidence="1 2">2b14</strain>
    </source>
</reference>
<organism evidence="1 2">
    <name type="scientific">Pontibacter arcticus</name>
    <dbReference type="NCBI Taxonomy" id="2080288"/>
    <lineage>
        <taxon>Bacteria</taxon>
        <taxon>Pseudomonadati</taxon>
        <taxon>Bacteroidota</taxon>
        <taxon>Cytophagia</taxon>
        <taxon>Cytophagales</taxon>
        <taxon>Hymenobacteraceae</taxon>
        <taxon>Pontibacter</taxon>
    </lineage>
</organism>
<comment type="caution">
    <text evidence="1">The sequence shown here is derived from an EMBL/GenBank/DDBJ whole genome shotgun (WGS) entry which is preliminary data.</text>
</comment>
<protein>
    <recommendedName>
        <fullName evidence="3">TIGR02453 family protein</fullName>
    </recommendedName>
</protein>
<evidence type="ECO:0000313" key="1">
    <source>
        <dbReference type="EMBL" id="RAU82330.1"/>
    </source>
</evidence>
<dbReference type="RefSeq" id="WP_112305923.1">
    <property type="nucleotide sequence ID" value="NZ_QMDV01000003.1"/>
</dbReference>
<gene>
    <name evidence="1" type="ORF">DP923_11110</name>
</gene>
<dbReference type="InterPro" id="IPR012808">
    <property type="entry name" value="CHP02453"/>
</dbReference>
<evidence type="ECO:0000313" key="2">
    <source>
        <dbReference type="Proteomes" id="UP000251692"/>
    </source>
</evidence>
<dbReference type="AlphaFoldDB" id="A0A364RD95"/>
<dbReference type="Proteomes" id="UP000251692">
    <property type="component" value="Unassembled WGS sequence"/>
</dbReference>
<dbReference type="PIRSF" id="PIRSF028451">
    <property type="entry name" value="UCP028451"/>
    <property type="match status" value="1"/>
</dbReference>
<dbReference type="OrthoDB" id="9794241at2"/>